<dbReference type="AlphaFoldDB" id="A0A2P2IHU8"/>
<dbReference type="EMBL" id="GGEC01000312">
    <property type="protein sequence ID" value="MBW80795.1"/>
    <property type="molecule type" value="Transcribed_RNA"/>
</dbReference>
<sequence>MFIHPVSFTCFFVFSDDDEGDRCALQLLFSRGPHSKELSS</sequence>
<evidence type="ECO:0000313" key="1">
    <source>
        <dbReference type="EMBL" id="MBW80795.1"/>
    </source>
</evidence>
<protein>
    <submittedName>
        <fullName evidence="1">Uncharacterized protein</fullName>
    </submittedName>
</protein>
<name>A0A2P2IHU8_RHIMU</name>
<reference evidence="1" key="1">
    <citation type="submission" date="2018-02" db="EMBL/GenBank/DDBJ databases">
        <title>Rhizophora mucronata_Transcriptome.</title>
        <authorList>
            <person name="Meera S.P."/>
            <person name="Sreeshan A."/>
            <person name="Augustine A."/>
        </authorList>
    </citation>
    <scope>NUCLEOTIDE SEQUENCE</scope>
    <source>
        <tissue evidence="1">Leaf</tissue>
    </source>
</reference>
<proteinExistence type="predicted"/>
<organism evidence="1">
    <name type="scientific">Rhizophora mucronata</name>
    <name type="common">Asiatic mangrove</name>
    <dbReference type="NCBI Taxonomy" id="61149"/>
    <lineage>
        <taxon>Eukaryota</taxon>
        <taxon>Viridiplantae</taxon>
        <taxon>Streptophyta</taxon>
        <taxon>Embryophyta</taxon>
        <taxon>Tracheophyta</taxon>
        <taxon>Spermatophyta</taxon>
        <taxon>Magnoliopsida</taxon>
        <taxon>eudicotyledons</taxon>
        <taxon>Gunneridae</taxon>
        <taxon>Pentapetalae</taxon>
        <taxon>rosids</taxon>
        <taxon>fabids</taxon>
        <taxon>Malpighiales</taxon>
        <taxon>Rhizophoraceae</taxon>
        <taxon>Rhizophora</taxon>
    </lineage>
</organism>
<accession>A0A2P2IHU8</accession>